<comment type="caution">
    <text evidence="1">The sequence shown here is derived from an EMBL/GenBank/DDBJ whole genome shotgun (WGS) entry which is preliminary data.</text>
</comment>
<evidence type="ECO:0000313" key="2">
    <source>
        <dbReference type="Proteomes" id="UP000254626"/>
    </source>
</evidence>
<protein>
    <submittedName>
        <fullName evidence="1">Uncharacterized protein</fullName>
    </submittedName>
</protein>
<name>A0AAX2LSS3_VIBFL</name>
<organism evidence="1 2">
    <name type="scientific">Vibrio fluvialis</name>
    <dbReference type="NCBI Taxonomy" id="676"/>
    <lineage>
        <taxon>Bacteria</taxon>
        <taxon>Pseudomonadati</taxon>
        <taxon>Pseudomonadota</taxon>
        <taxon>Gammaproteobacteria</taxon>
        <taxon>Vibrionales</taxon>
        <taxon>Vibrionaceae</taxon>
        <taxon>Vibrio</taxon>
    </lineage>
</organism>
<proteinExistence type="predicted"/>
<dbReference type="AlphaFoldDB" id="A0AAX2LSS3"/>
<dbReference type="Proteomes" id="UP000254626">
    <property type="component" value="Unassembled WGS sequence"/>
</dbReference>
<evidence type="ECO:0000313" key="1">
    <source>
        <dbReference type="EMBL" id="SUQ26308.1"/>
    </source>
</evidence>
<reference evidence="1 2" key="1">
    <citation type="submission" date="2018-06" db="EMBL/GenBank/DDBJ databases">
        <authorList>
            <consortium name="Pathogen Informatics"/>
            <person name="Doyle S."/>
        </authorList>
    </citation>
    <scope>NUCLEOTIDE SEQUENCE [LARGE SCALE GENOMIC DNA]</scope>
    <source>
        <strain evidence="1 2">NCTC11327</strain>
    </source>
</reference>
<accession>A0AAX2LSS3</accession>
<sequence length="42" mass="4937">MNINKQFNQQQIIGISKEAETGIPARIQFRLRPSSRWLCISY</sequence>
<gene>
    <name evidence="1" type="ORF">NCTC11327_03168</name>
</gene>
<dbReference type="EMBL" id="UHIP01000002">
    <property type="protein sequence ID" value="SUQ26308.1"/>
    <property type="molecule type" value="Genomic_DNA"/>
</dbReference>